<feature type="transmembrane region" description="Helical" evidence="1">
    <location>
        <begin position="97"/>
        <end position="114"/>
    </location>
</feature>
<feature type="transmembrane region" description="Helical" evidence="1">
    <location>
        <begin position="264"/>
        <end position="283"/>
    </location>
</feature>
<dbReference type="InterPro" id="IPR002656">
    <property type="entry name" value="Acyl_transf_3_dom"/>
</dbReference>
<feature type="transmembrane region" description="Helical" evidence="1">
    <location>
        <begin position="12"/>
        <end position="32"/>
    </location>
</feature>
<feature type="transmembrane region" description="Helical" evidence="1">
    <location>
        <begin position="150"/>
        <end position="171"/>
    </location>
</feature>
<name>A0A5C5RXZ7_9ACTN</name>
<feature type="transmembrane region" description="Helical" evidence="1">
    <location>
        <begin position="295"/>
        <end position="318"/>
    </location>
</feature>
<feature type="transmembrane region" description="Helical" evidence="1">
    <location>
        <begin position="44"/>
        <end position="64"/>
    </location>
</feature>
<gene>
    <name evidence="3" type="ORF">FK530_18770</name>
</gene>
<reference evidence="3 4" key="1">
    <citation type="submission" date="2019-06" db="EMBL/GenBank/DDBJ databases">
        <title>Tsukamurella conjunctivitidis sp. nov., Tsukamurella assacharolytica sp. nov. and Tsukamurella sputae sp. nov. isolated from patients with conjunctivitis, bacteraemia (lymphoma) and respiratory infection (sputum) in Hong Kong.</title>
        <authorList>
            <person name="Teng J.L.L."/>
            <person name="Lee H.H."/>
            <person name="Fong J.Y.H."/>
            <person name="Fok K.M.N."/>
            <person name="Lau S.K.P."/>
            <person name="Woo P.C.Y."/>
        </authorList>
    </citation>
    <scope>NUCLEOTIDE SEQUENCE [LARGE SCALE GENOMIC DNA]</scope>
    <source>
        <strain evidence="3 4">HKU72</strain>
    </source>
</reference>
<dbReference type="GO" id="GO:0009103">
    <property type="term" value="P:lipopolysaccharide biosynthetic process"/>
    <property type="evidence" value="ECO:0007669"/>
    <property type="project" value="TreeGrafter"/>
</dbReference>
<feature type="transmembrane region" description="Helical" evidence="1">
    <location>
        <begin position="178"/>
        <end position="197"/>
    </location>
</feature>
<evidence type="ECO:0000259" key="2">
    <source>
        <dbReference type="Pfam" id="PF01757"/>
    </source>
</evidence>
<keyword evidence="4" id="KW-1185">Reference proteome</keyword>
<dbReference type="GO" id="GO:0016020">
    <property type="term" value="C:membrane"/>
    <property type="evidence" value="ECO:0007669"/>
    <property type="project" value="TreeGrafter"/>
</dbReference>
<comment type="caution">
    <text evidence="3">The sequence shown here is derived from an EMBL/GenBank/DDBJ whole genome shotgun (WGS) entry which is preliminary data.</text>
</comment>
<accession>A0A5C5RXZ7</accession>
<evidence type="ECO:0000313" key="4">
    <source>
        <dbReference type="Proteomes" id="UP000319375"/>
    </source>
</evidence>
<keyword evidence="3" id="KW-0808">Transferase</keyword>
<keyword evidence="1" id="KW-0472">Membrane</keyword>
<dbReference type="AlphaFoldDB" id="A0A5C5RXZ7"/>
<dbReference type="InterPro" id="IPR050879">
    <property type="entry name" value="Acyltransferase_3"/>
</dbReference>
<sequence>MAPAARSGHVPALTGLRAVAAFGVCVTHAAFWGGDFTADWRGAAYARLETAVPVFFALSGFLLVRPWLRARTEAVTGPGAGVLPDLRRYVVARAWRILPAYWTVVTVVYAIYLWRPDGSPHGHGWVGYLRHLTFTQIYGVGHVHTGLTQMWSMCVEVVFYLLLPLLGLWLLRVRRAWIVPAAMVAVAIGWLVLVIATEVFGKTARSWPPGYAAAFAAGMAVALLVDRVRLPRWPLLAAAAVAYGVLLTPLAGPIDLRLPTVAEGVTKFLLEALIGGLLVAAFATGPSRVLGSRPMVWLGTISYEFFLIHVMVMEVVVLDVFGWSLFTGSTWPIVAVTTAITVVLSWALHRSVERLRAAVSGGEWRWSRR</sequence>
<evidence type="ECO:0000256" key="1">
    <source>
        <dbReference type="SAM" id="Phobius"/>
    </source>
</evidence>
<dbReference type="Proteomes" id="UP000319375">
    <property type="component" value="Unassembled WGS sequence"/>
</dbReference>
<feature type="transmembrane region" description="Helical" evidence="1">
    <location>
        <begin position="330"/>
        <end position="348"/>
    </location>
</feature>
<keyword evidence="3" id="KW-0012">Acyltransferase</keyword>
<feature type="transmembrane region" description="Helical" evidence="1">
    <location>
        <begin position="209"/>
        <end position="226"/>
    </location>
</feature>
<keyword evidence="1" id="KW-0812">Transmembrane</keyword>
<protein>
    <submittedName>
        <fullName evidence="3">Acyltransferase</fullName>
    </submittedName>
</protein>
<dbReference type="EMBL" id="VIGX01000014">
    <property type="protein sequence ID" value="TWS27368.1"/>
    <property type="molecule type" value="Genomic_DNA"/>
</dbReference>
<dbReference type="GO" id="GO:0016747">
    <property type="term" value="F:acyltransferase activity, transferring groups other than amino-acyl groups"/>
    <property type="evidence" value="ECO:0007669"/>
    <property type="project" value="InterPro"/>
</dbReference>
<keyword evidence="1" id="KW-1133">Transmembrane helix</keyword>
<dbReference type="PANTHER" id="PTHR23028:SF53">
    <property type="entry name" value="ACYL_TRANSF_3 DOMAIN-CONTAINING PROTEIN"/>
    <property type="match status" value="1"/>
</dbReference>
<feature type="domain" description="Acyltransferase 3" evidence="2">
    <location>
        <begin position="12"/>
        <end position="349"/>
    </location>
</feature>
<proteinExistence type="predicted"/>
<organism evidence="3 4">
    <name type="scientific">Tsukamurella conjunctivitidis</name>
    <dbReference type="NCBI Taxonomy" id="2592068"/>
    <lineage>
        <taxon>Bacteria</taxon>
        <taxon>Bacillati</taxon>
        <taxon>Actinomycetota</taxon>
        <taxon>Actinomycetes</taxon>
        <taxon>Mycobacteriales</taxon>
        <taxon>Tsukamurellaceae</taxon>
        <taxon>Tsukamurella</taxon>
    </lineage>
</organism>
<dbReference type="PANTHER" id="PTHR23028">
    <property type="entry name" value="ACETYLTRANSFERASE"/>
    <property type="match status" value="1"/>
</dbReference>
<feature type="transmembrane region" description="Helical" evidence="1">
    <location>
        <begin position="233"/>
        <end position="252"/>
    </location>
</feature>
<dbReference type="OrthoDB" id="5242306at2"/>
<evidence type="ECO:0000313" key="3">
    <source>
        <dbReference type="EMBL" id="TWS27368.1"/>
    </source>
</evidence>
<dbReference type="Pfam" id="PF01757">
    <property type="entry name" value="Acyl_transf_3"/>
    <property type="match status" value="1"/>
</dbReference>